<reference evidence="2 3" key="1">
    <citation type="submission" date="2019-08" db="EMBL/GenBank/DDBJ databases">
        <title>Hyperibacter terrae gen. nov., sp. nov. and Hyperibacter viscosus sp. nov., two new members in the family Rhodospirillaceae isolated from the rhizosphere of Hypericum perforatum.</title>
        <authorList>
            <person name="Noviana Z."/>
        </authorList>
    </citation>
    <scope>NUCLEOTIDE SEQUENCE [LARGE SCALE GENOMIC DNA]</scope>
    <source>
        <strain evidence="2 3">R5959</strain>
    </source>
</reference>
<evidence type="ECO:0000256" key="1">
    <source>
        <dbReference type="SAM" id="MobiDB-lite"/>
    </source>
</evidence>
<dbReference type="Proteomes" id="UP000325797">
    <property type="component" value="Chromosome"/>
</dbReference>
<dbReference type="OrthoDB" id="8235808at2"/>
<dbReference type="KEGG" id="hadh:FRZ61_37430"/>
<keyword evidence="3" id="KW-1185">Reference proteome</keyword>
<organism evidence="2 3">
    <name type="scientific">Hypericibacter adhaerens</name>
    <dbReference type="NCBI Taxonomy" id="2602016"/>
    <lineage>
        <taxon>Bacteria</taxon>
        <taxon>Pseudomonadati</taxon>
        <taxon>Pseudomonadota</taxon>
        <taxon>Alphaproteobacteria</taxon>
        <taxon>Rhodospirillales</taxon>
        <taxon>Dongiaceae</taxon>
        <taxon>Hypericibacter</taxon>
    </lineage>
</organism>
<evidence type="ECO:0000313" key="2">
    <source>
        <dbReference type="EMBL" id="QEX23804.1"/>
    </source>
</evidence>
<dbReference type="RefSeq" id="WP_151119142.1">
    <property type="nucleotide sequence ID" value="NZ_CP042582.1"/>
</dbReference>
<dbReference type="AlphaFoldDB" id="A0A5J6N394"/>
<feature type="compositionally biased region" description="Pro residues" evidence="1">
    <location>
        <begin position="7"/>
        <end position="20"/>
    </location>
</feature>
<accession>A0A5J6N394</accession>
<proteinExistence type="predicted"/>
<gene>
    <name evidence="2" type="ORF">FRZ61_37430</name>
</gene>
<protein>
    <submittedName>
        <fullName evidence="2">Uncharacterized protein</fullName>
    </submittedName>
</protein>
<evidence type="ECO:0000313" key="3">
    <source>
        <dbReference type="Proteomes" id="UP000325797"/>
    </source>
</evidence>
<dbReference type="EMBL" id="CP042582">
    <property type="protein sequence ID" value="QEX23804.1"/>
    <property type="molecule type" value="Genomic_DNA"/>
</dbReference>
<feature type="region of interest" description="Disordered" evidence="1">
    <location>
        <begin position="1"/>
        <end position="20"/>
    </location>
</feature>
<sequence>MDTGMPPTTPAPPGPPAPPELEPITWMCSGGVHYLDEGGRRYIHMHGLHFYVDQAPQEMDALLAINWPNPSYPTRLFLPASLGHGLNWHETAYILGRSWVTWSWKDVKADQAPVAILADHLAAFR</sequence>
<name>A0A5J6N394_9PROT</name>